<feature type="transmembrane region" description="Helical" evidence="2">
    <location>
        <begin position="494"/>
        <end position="513"/>
    </location>
</feature>
<keyword evidence="2" id="KW-1133">Transmembrane helix</keyword>
<dbReference type="PANTHER" id="PTHR10566:SF113">
    <property type="entry name" value="PROTEIN ACTIVITY OF BC1 COMPLEX KINASE 7, CHLOROPLASTIC"/>
    <property type="match status" value="1"/>
</dbReference>
<evidence type="ECO:0000259" key="3">
    <source>
        <dbReference type="Pfam" id="PF03109"/>
    </source>
</evidence>
<dbReference type="InterPro" id="IPR011009">
    <property type="entry name" value="Kinase-like_dom_sf"/>
</dbReference>
<evidence type="ECO:0000313" key="5">
    <source>
        <dbReference type="Proteomes" id="UP000321577"/>
    </source>
</evidence>
<dbReference type="EMBL" id="BKAG01000095">
    <property type="protein sequence ID" value="GEP46391.1"/>
    <property type="molecule type" value="Genomic_DNA"/>
</dbReference>
<name>A0A512MJC5_9BACT</name>
<dbReference type="Proteomes" id="UP000321577">
    <property type="component" value="Unassembled WGS sequence"/>
</dbReference>
<reference evidence="4 5" key="1">
    <citation type="submission" date="2019-07" db="EMBL/GenBank/DDBJ databases">
        <title>Whole genome shotgun sequence of Brevifollis gellanilyticus NBRC 108608.</title>
        <authorList>
            <person name="Hosoyama A."/>
            <person name="Uohara A."/>
            <person name="Ohji S."/>
            <person name="Ichikawa N."/>
        </authorList>
    </citation>
    <scope>NUCLEOTIDE SEQUENCE [LARGE SCALE GENOMIC DNA]</scope>
    <source>
        <strain evidence="4 5">NBRC 108608</strain>
    </source>
</reference>
<evidence type="ECO:0000256" key="2">
    <source>
        <dbReference type="SAM" id="Phobius"/>
    </source>
</evidence>
<dbReference type="Pfam" id="PF03109">
    <property type="entry name" value="ABC1"/>
    <property type="match status" value="1"/>
</dbReference>
<comment type="caution">
    <text evidence="4">The sequence shown here is derived from an EMBL/GenBank/DDBJ whole genome shotgun (WGS) entry which is preliminary data.</text>
</comment>
<proteinExistence type="inferred from homology"/>
<dbReference type="CDD" id="cd05121">
    <property type="entry name" value="ABC1_ADCK3-like"/>
    <property type="match status" value="1"/>
</dbReference>
<dbReference type="RefSeq" id="WP_218033127.1">
    <property type="nucleotide sequence ID" value="NZ_BKAG01000095.1"/>
</dbReference>
<dbReference type="InterPro" id="IPR050154">
    <property type="entry name" value="UbiB_kinase"/>
</dbReference>
<evidence type="ECO:0000313" key="4">
    <source>
        <dbReference type="EMBL" id="GEP46391.1"/>
    </source>
</evidence>
<keyword evidence="2" id="KW-0812">Transmembrane</keyword>
<feature type="domain" description="ABC1 atypical kinase-like" evidence="3">
    <location>
        <begin position="89"/>
        <end position="330"/>
    </location>
</feature>
<organism evidence="4 5">
    <name type="scientific">Brevifollis gellanilyticus</name>
    <dbReference type="NCBI Taxonomy" id="748831"/>
    <lineage>
        <taxon>Bacteria</taxon>
        <taxon>Pseudomonadati</taxon>
        <taxon>Verrucomicrobiota</taxon>
        <taxon>Verrucomicrobiia</taxon>
        <taxon>Verrucomicrobiales</taxon>
        <taxon>Verrucomicrobiaceae</taxon>
    </lineage>
</organism>
<dbReference type="PANTHER" id="PTHR10566">
    <property type="entry name" value="CHAPERONE-ACTIVITY OF BC1 COMPLEX CABC1 -RELATED"/>
    <property type="match status" value="1"/>
</dbReference>
<keyword evidence="5" id="KW-1185">Reference proteome</keyword>
<dbReference type="AlphaFoldDB" id="A0A512MJC5"/>
<protein>
    <submittedName>
        <fullName evidence="4">ABC transporter substrate-binding protein</fullName>
    </submittedName>
</protein>
<dbReference type="SUPFAM" id="SSF56112">
    <property type="entry name" value="Protein kinase-like (PK-like)"/>
    <property type="match status" value="1"/>
</dbReference>
<dbReference type="InterPro" id="IPR004147">
    <property type="entry name" value="ABC1_dom"/>
</dbReference>
<sequence>MYLSLKPTNLKRYRDLLMLFYKYGHGDLVKNAPVIDDPLPFARTPPVPLEAKALAADIEKLGPTYIKLAQLLSTRSDFIPQGYMDALSRLQDHVEPFPFEQVQAIVSVEVGARISKAFTEFDPVPIAAASLGQVHRAVLRSGQNVVVKVQRPDARETVSHDLEAMAELAQFLDAHTVFGHRYGLTQIVEELRKSLLRELDYRLEAANLRLMREQLASFPRILVPAPVEDYSSGRVLTMEHVTGQKITRFSPLVRLDIDGDGLAEELFQAYLHQILVMGVFHADPHPGNVFLTEDHNVALLDLGMVGRIGRNMQDLLLKLLLSISEGNGDQAALVAEKMGEPDADYDALTFKRRIADVVNQQRTANLTELQVGKVVLDVQRIAGDCHLRVPPEFTLLGKTLLNLDMVGRTLSPTFDPNESVRRNASKIMREQALKSFSSGNLFGLMLEAKEFLEQLPARMNKLMELVANNKLRVKVDSFNEKLIISSLQKIANRITLGLILAALIIGAALLMRVDTDFRIWGYPGVAMIFFFFAVAGSAALVWQILRSDISET</sequence>
<feature type="transmembrane region" description="Helical" evidence="2">
    <location>
        <begin position="525"/>
        <end position="545"/>
    </location>
</feature>
<accession>A0A512MJC5</accession>
<gene>
    <name evidence="4" type="ORF">BGE01nite_56820</name>
</gene>
<comment type="similarity">
    <text evidence="1">Belongs to the protein kinase superfamily. ADCK protein kinase family.</text>
</comment>
<evidence type="ECO:0000256" key="1">
    <source>
        <dbReference type="ARBA" id="ARBA00009670"/>
    </source>
</evidence>
<keyword evidence="2" id="KW-0472">Membrane</keyword>